<dbReference type="RefSeq" id="XP_001259128.1">
    <property type="nucleotide sequence ID" value="XM_001259127.1"/>
</dbReference>
<name>A1DKJ2_NEOFI</name>
<dbReference type="GO" id="GO:0005506">
    <property type="term" value="F:iron ion binding"/>
    <property type="evidence" value="ECO:0007669"/>
    <property type="project" value="InterPro"/>
</dbReference>
<dbReference type="SUPFAM" id="SSF48264">
    <property type="entry name" value="Cytochrome P450"/>
    <property type="match status" value="1"/>
</dbReference>
<feature type="binding site" description="axial binding residue" evidence="6">
    <location>
        <position position="456"/>
    </location>
    <ligand>
        <name>heme</name>
        <dbReference type="ChEBI" id="CHEBI:30413"/>
    </ligand>
    <ligandPart>
        <name>Fe</name>
        <dbReference type="ChEBI" id="CHEBI:18248"/>
    </ligandPart>
</feature>
<dbReference type="GO" id="GO:0004497">
    <property type="term" value="F:monooxygenase activity"/>
    <property type="evidence" value="ECO:0007669"/>
    <property type="project" value="UniProtKB-KW"/>
</dbReference>
<keyword evidence="5 6" id="KW-0408">Iron</keyword>
<dbReference type="CDD" id="cd11061">
    <property type="entry name" value="CYP67-like"/>
    <property type="match status" value="1"/>
</dbReference>
<sequence>MAFTLILMVALAYLCARPFIVYFYDAKGLRKYPNLNPLSGITSLAYVWEHSNNFRTRRLYLKHRKHPVIRVGPNVLSFADVRAIKDIYGHGTPCRKDDVYSLTVGSHAHILNTVDREDHNRKRRMLSHAFATRNLERWEFKIVDKIGKLITQLDRRCTAPLSDRHHVNSEDLTLDFTLWSNLFTIDAIADLALSEQLNLLDSGTDVVKVDNIPSLKFIDSLHGGNYITSLFVGAANWFAVLKALSRIVSPLFRAQWDHGRNYGRIVSALTGKRLEKHQRGGQLGDLFACLMEDNKGNARGLERGELEAEVNVLLDAGSDTTAIALTHALYYLIKTPHALATLRKEVAGAFSEEPIARYASVKNLPYLKACLEESLRLSPPVSRGLERRTPPEGMRIMGEEIPGDVGVSVPVYVAHRDPAIFPEPALYRPERWLESEENVKQMREAFVPFSTGARGCIGRNITMIEQQLVIATLVHRYDFALPSDHWSLQHNEAFLLWPGPMPLKIWRRDLGSATSMRNDL</sequence>
<dbReference type="GO" id="GO:0016705">
    <property type="term" value="F:oxidoreductase activity, acting on paired donors, with incorporation or reduction of molecular oxygen"/>
    <property type="evidence" value="ECO:0007669"/>
    <property type="project" value="InterPro"/>
</dbReference>
<evidence type="ECO:0000256" key="5">
    <source>
        <dbReference type="ARBA" id="ARBA00023004"/>
    </source>
</evidence>
<dbReference type="STRING" id="331117.A1DKJ2"/>
<comment type="similarity">
    <text evidence="2 7">Belongs to the cytochrome P450 family.</text>
</comment>
<dbReference type="Gene3D" id="1.10.630.10">
    <property type="entry name" value="Cytochrome P450"/>
    <property type="match status" value="1"/>
</dbReference>
<comment type="cofactor">
    <cofactor evidence="1 6">
        <name>heme</name>
        <dbReference type="ChEBI" id="CHEBI:30413"/>
    </cofactor>
</comment>
<evidence type="ECO:0000313" key="8">
    <source>
        <dbReference type="EMBL" id="EAW17231.1"/>
    </source>
</evidence>
<evidence type="ECO:0000256" key="7">
    <source>
        <dbReference type="RuleBase" id="RU000461"/>
    </source>
</evidence>
<dbReference type="VEuPathDB" id="FungiDB:NFIA_005950"/>
<evidence type="ECO:0000256" key="4">
    <source>
        <dbReference type="ARBA" id="ARBA00023002"/>
    </source>
</evidence>
<evidence type="ECO:0000256" key="6">
    <source>
        <dbReference type="PIRSR" id="PIRSR602401-1"/>
    </source>
</evidence>
<dbReference type="AlphaFoldDB" id="A1DKJ2"/>
<gene>
    <name evidence="8" type="ORF">NFIA_005950</name>
</gene>
<dbReference type="InterPro" id="IPR017972">
    <property type="entry name" value="Cyt_P450_CS"/>
</dbReference>
<dbReference type="GO" id="GO:0044283">
    <property type="term" value="P:small molecule biosynthetic process"/>
    <property type="evidence" value="ECO:0007669"/>
    <property type="project" value="UniProtKB-ARBA"/>
</dbReference>
<dbReference type="PANTHER" id="PTHR24305">
    <property type="entry name" value="CYTOCHROME P450"/>
    <property type="match status" value="1"/>
</dbReference>
<dbReference type="PANTHER" id="PTHR24305:SF172">
    <property type="entry name" value="P450, PUTATIVE (EUROFUNG)-RELATED"/>
    <property type="match status" value="1"/>
</dbReference>
<dbReference type="EMBL" id="DS027697">
    <property type="protein sequence ID" value="EAW17231.1"/>
    <property type="molecule type" value="Genomic_DNA"/>
</dbReference>
<dbReference type="InterPro" id="IPR050121">
    <property type="entry name" value="Cytochrome_P450_monoxygenase"/>
</dbReference>
<dbReference type="InterPro" id="IPR036396">
    <property type="entry name" value="Cyt_P450_sf"/>
</dbReference>
<keyword evidence="7 8" id="KW-0503">Monooxygenase</keyword>
<dbReference type="OMA" id="LEQWEFK"/>
<organism evidence="8 9">
    <name type="scientific">Neosartorya fischeri (strain ATCC 1020 / DSM 3700 / CBS 544.65 / FGSC A1164 / JCM 1740 / NRRL 181 / WB 181)</name>
    <name type="common">Aspergillus fischerianus</name>
    <dbReference type="NCBI Taxonomy" id="331117"/>
    <lineage>
        <taxon>Eukaryota</taxon>
        <taxon>Fungi</taxon>
        <taxon>Dikarya</taxon>
        <taxon>Ascomycota</taxon>
        <taxon>Pezizomycotina</taxon>
        <taxon>Eurotiomycetes</taxon>
        <taxon>Eurotiomycetidae</taxon>
        <taxon>Eurotiales</taxon>
        <taxon>Aspergillaceae</taxon>
        <taxon>Aspergillus</taxon>
        <taxon>Aspergillus subgen. Fumigati</taxon>
    </lineage>
</organism>
<reference evidence="9" key="1">
    <citation type="journal article" date="2008" name="PLoS Genet.">
        <title>Genomic islands in the pathogenic filamentous fungus Aspergillus fumigatus.</title>
        <authorList>
            <person name="Fedorova N.D."/>
            <person name="Khaldi N."/>
            <person name="Joardar V.S."/>
            <person name="Maiti R."/>
            <person name="Amedeo P."/>
            <person name="Anderson M.J."/>
            <person name="Crabtree J."/>
            <person name="Silva J.C."/>
            <person name="Badger J.H."/>
            <person name="Albarraq A."/>
            <person name="Angiuoli S."/>
            <person name="Bussey H."/>
            <person name="Bowyer P."/>
            <person name="Cotty P.J."/>
            <person name="Dyer P.S."/>
            <person name="Egan A."/>
            <person name="Galens K."/>
            <person name="Fraser-Liggett C.M."/>
            <person name="Haas B.J."/>
            <person name="Inman J.M."/>
            <person name="Kent R."/>
            <person name="Lemieux S."/>
            <person name="Malavazi I."/>
            <person name="Orvis J."/>
            <person name="Roemer T."/>
            <person name="Ronning C.M."/>
            <person name="Sundaram J.P."/>
            <person name="Sutton G."/>
            <person name="Turner G."/>
            <person name="Venter J.C."/>
            <person name="White O.R."/>
            <person name="Whitty B.R."/>
            <person name="Youngman P."/>
            <person name="Wolfe K.H."/>
            <person name="Goldman G.H."/>
            <person name="Wortman J.R."/>
            <person name="Jiang B."/>
            <person name="Denning D.W."/>
            <person name="Nierman W.C."/>
        </authorList>
    </citation>
    <scope>NUCLEOTIDE SEQUENCE [LARGE SCALE GENOMIC DNA]</scope>
    <source>
        <strain evidence="9">ATCC 1020 / DSM 3700 / CBS 544.65 / FGSC A1164 / JCM 1740 / NRRL 181 / WB 181</strain>
    </source>
</reference>
<dbReference type="KEGG" id="nfi:NFIA_005950"/>
<evidence type="ECO:0000256" key="2">
    <source>
        <dbReference type="ARBA" id="ARBA00010617"/>
    </source>
</evidence>
<dbReference type="PRINTS" id="PR00463">
    <property type="entry name" value="EP450I"/>
</dbReference>
<accession>A1DKJ2</accession>
<protein>
    <submittedName>
        <fullName evidence="8">Benzoate 4-monooxygenase cytochrome P450</fullName>
    </submittedName>
</protein>
<dbReference type="GeneID" id="4585658"/>
<dbReference type="PROSITE" id="PS00086">
    <property type="entry name" value="CYTOCHROME_P450"/>
    <property type="match status" value="1"/>
</dbReference>
<keyword evidence="3 6" id="KW-0479">Metal-binding</keyword>
<proteinExistence type="inferred from homology"/>
<dbReference type="Pfam" id="PF00067">
    <property type="entry name" value="p450"/>
    <property type="match status" value="1"/>
</dbReference>
<evidence type="ECO:0000256" key="3">
    <source>
        <dbReference type="ARBA" id="ARBA00022723"/>
    </source>
</evidence>
<evidence type="ECO:0000256" key="1">
    <source>
        <dbReference type="ARBA" id="ARBA00001971"/>
    </source>
</evidence>
<dbReference type="InterPro" id="IPR002401">
    <property type="entry name" value="Cyt_P450_E_grp-I"/>
</dbReference>
<keyword evidence="6 7" id="KW-0349">Heme</keyword>
<keyword evidence="4 7" id="KW-0560">Oxidoreductase</keyword>
<dbReference type="Proteomes" id="UP000006702">
    <property type="component" value="Unassembled WGS sequence"/>
</dbReference>
<dbReference type="HOGENOM" id="CLU_001570_14_0_1"/>
<dbReference type="eggNOG" id="KOG0157">
    <property type="taxonomic scope" value="Eukaryota"/>
</dbReference>
<keyword evidence="9" id="KW-1185">Reference proteome</keyword>
<dbReference type="InterPro" id="IPR001128">
    <property type="entry name" value="Cyt_P450"/>
</dbReference>
<dbReference type="GO" id="GO:0020037">
    <property type="term" value="F:heme binding"/>
    <property type="evidence" value="ECO:0007669"/>
    <property type="project" value="InterPro"/>
</dbReference>
<dbReference type="OrthoDB" id="2789670at2759"/>
<dbReference type="PRINTS" id="PR00385">
    <property type="entry name" value="P450"/>
</dbReference>
<evidence type="ECO:0000313" key="9">
    <source>
        <dbReference type="Proteomes" id="UP000006702"/>
    </source>
</evidence>